<evidence type="ECO:0000256" key="10">
    <source>
        <dbReference type="ARBA" id="ARBA00022915"/>
    </source>
</evidence>
<evidence type="ECO:0000256" key="5">
    <source>
        <dbReference type="ARBA" id="ARBA00022391"/>
    </source>
</evidence>
<accession>A0A3D8IPL5</accession>
<dbReference type="Gene3D" id="3.40.630.10">
    <property type="entry name" value="Zn peptidases"/>
    <property type="match status" value="2"/>
</dbReference>
<dbReference type="EMBL" id="NXLT01000003">
    <property type="protein sequence ID" value="RDU67189.1"/>
    <property type="molecule type" value="Genomic_DNA"/>
</dbReference>
<evidence type="ECO:0000256" key="12">
    <source>
        <dbReference type="ARBA" id="ARBA00023285"/>
    </source>
</evidence>
<dbReference type="PANTHER" id="PTHR43808:SF31">
    <property type="entry name" value="N-ACETYL-L-CITRULLINE DEACETYLASE"/>
    <property type="match status" value="1"/>
</dbReference>
<dbReference type="Proteomes" id="UP000256514">
    <property type="component" value="Unassembled WGS sequence"/>
</dbReference>
<dbReference type="AlphaFoldDB" id="A0A3D8IPL5"/>
<dbReference type="SUPFAM" id="SSF55031">
    <property type="entry name" value="Bacterial exopeptidase dimerisation domain"/>
    <property type="match status" value="1"/>
</dbReference>
<dbReference type="GO" id="GO:0006526">
    <property type="term" value="P:L-arginine biosynthetic process"/>
    <property type="evidence" value="ECO:0007669"/>
    <property type="project" value="TreeGrafter"/>
</dbReference>
<keyword evidence="17" id="KW-1185">Reference proteome</keyword>
<dbReference type="GO" id="GO:0019877">
    <property type="term" value="P:diaminopimelate biosynthetic process"/>
    <property type="evidence" value="ECO:0007669"/>
    <property type="project" value="UniProtKB-KW"/>
</dbReference>
<dbReference type="EC" id="3.5.1.18" evidence="4 14"/>
<dbReference type="GO" id="GO:0009014">
    <property type="term" value="F:succinyl-diaminopimelate desuccinylase activity"/>
    <property type="evidence" value="ECO:0007669"/>
    <property type="project" value="UniProtKB-UniRule"/>
</dbReference>
<comment type="subunit">
    <text evidence="3">Homodimer.</text>
</comment>
<name>A0A3D8IPL5_9HELI</name>
<proteinExistence type="inferred from homology"/>
<dbReference type="InterPro" id="IPR002933">
    <property type="entry name" value="Peptidase_M20"/>
</dbReference>
<organism evidence="16 17">
    <name type="scientific">Helicobacter equorum</name>
    <dbReference type="NCBI Taxonomy" id="361872"/>
    <lineage>
        <taxon>Bacteria</taxon>
        <taxon>Pseudomonadati</taxon>
        <taxon>Campylobacterota</taxon>
        <taxon>Epsilonproteobacteria</taxon>
        <taxon>Campylobacterales</taxon>
        <taxon>Helicobacteraceae</taxon>
        <taxon>Helicobacter</taxon>
    </lineage>
</organism>
<evidence type="ECO:0000256" key="6">
    <source>
        <dbReference type="ARBA" id="ARBA00022605"/>
    </source>
</evidence>
<dbReference type="InterPro" id="IPR011650">
    <property type="entry name" value="Peptidase_M20_dimer"/>
</dbReference>
<dbReference type="GO" id="GO:0046872">
    <property type="term" value="F:metal ion binding"/>
    <property type="evidence" value="ECO:0007669"/>
    <property type="project" value="UniProtKB-KW"/>
</dbReference>
<keyword evidence="12" id="KW-0170">Cobalt</keyword>
<evidence type="ECO:0000256" key="14">
    <source>
        <dbReference type="NCBIfam" id="TIGR01246"/>
    </source>
</evidence>
<dbReference type="RefSeq" id="WP_115570922.1">
    <property type="nucleotide sequence ID" value="NZ_NXLT01000003.1"/>
</dbReference>
<evidence type="ECO:0000256" key="9">
    <source>
        <dbReference type="ARBA" id="ARBA00022833"/>
    </source>
</evidence>
<reference evidence="16 17" key="1">
    <citation type="submission" date="2018-04" db="EMBL/GenBank/DDBJ databases">
        <title>Novel Campyloabacter and Helicobacter Species and Strains.</title>
        <authorList>
            <person name="Mannion A.J."/>
            <person name="Shen Z."/>
            <person name="Fox J.G."/>
        </authorList>
    </citation>
    <scope>NUCLEOTIDE SEQUENCE [LARGE SCALE GENOMIC DNA]</scope>
    <source>
        <strain evidence="16 17">MIT 12-6600</strain>
    </source>
</reference>
<dbReference type="HAMAP" id="MF_01690">
    <property type="entry name" value="DapE"/>
    <property type="match status" value="1"/>
</dbReference>
<keyword evidence="10" id="KW-0220">Diaminopimelate biosynthesis</keyword>
<evidence type="ECO:0000256" key="11">
    <source>
        <dbReference type="ARBA" id="ARBA00023154"/>
    </source>
</evidence>
<dbReference type="UniPathway" id="UPA00034">
    <property type="reaction ID" value="UER00021"/>
</dbReference>
<evidence type="ECO:0000256" key="1">
    <source>
        <dbReference type="ARBA" id="ARBA00005130"/>
    </source>
</evidence>
<comment type="similarity">
    <text evidence="2">Belongs to the peptidase M20A family. DapE subfamily.</text>
</comment>
<dbReference type="Pfam" id="PF01546">
    <property type="entry name" value="Peptidase_M20"/>
    <property type="match status" value="1"/>
</dbReference>
<comment type="caution">
    <text evidence="16">The sequence shown here is derived from an EMBL/GenBank/DDBJ whole genome shotgun (WGS) entry which is preliminary data.</text>
</comment>
<feature type="domain" description="Peptidase M20 dimerisation" evidence="15">
    <location>
        <begin position="181"/>
        <end position="282"/>
    </location>
</feature>
<evidence type="ECO:0000256" key="8">
    <source>
        <dbReference type="ARBA" id="ARBA00022801"/>
    </source>
</evidence>
<keyword evidence="9" id="KW-0862">Zinc</keyword>
<evidence type="ECO:0000313" key="17">
    <source>
        <dbReference type="Proteomes" id="UP000256514"/>
    </source>
</evidence>
<evidence type="ECO:0000256" key="2">
    <source>
        <dbReference type="ARBA" id="ARBA00006746"/>
    </source>
</evidence>
<dbReference type="Pfam" id="PF07687">
    <property type="entry name" value="M20_dimer"/>
    <property type="match status" value="1"/>
</dbReference>
<dbReference type="GO" id="GO:0009089">
    <property type="term" value="P:lysine biosynthetic process via diaminopimelate"/>
    <property type="evidence" value="ECO:0007669"/>
    <property type="project" value="UniProtKB-UniRule"/>
</dbReference>
<dbReference type="NCBIfam" id="TIGR01246">
    <property type="entry name" value="dapE_proteo"/>
    <property type="match status" value="1"/>
</dbReference>
<dbReference type="PANTHER" id="PTHR43808">
    <property type="entry name" value="ACETYLORNITHINE DEACETYLASE"/>
    <property type="match status" value="1"/>
</dbReference>
<gene>
    <name evidence="16" type="ORF">CQA54_04125</name>
</gene>
<sequence length="379" mass="41769">MNLNPLLLLEKLVQYPSITPKECGMYEFVLEILTQALGEGAFEVITQEKEGVKNLFVYTPYQADEHLCFAGHIDVVPPGEGWSSDPFMPTYEGGYLYGRGVQDMKSGVSAFICAFRDFLAQNPHITQKMRFSLLLTSDEEGDGIYGTQYMLQELESKGLLPTMAIVAEPTAHRICGDTIKVGRRGSINGKITIFGKQGHVAYPQNCINPTELLGARLGKLAGVNLDEGDTYFDPSKLVITDIRGGMEVVNVTPNELKILFNVRNSPKTTIKDVESYVRSVLEGLEFDLQLKQSSVGFLTDSILVDMMSACIASVCGREPELSTSGGTSDARFFGARSIPVVEVGVSNDTIHALNERVAPQDVQRLYEIFIHFLGQYAKQ</sequence>
<keyword evidence="11" id="KW-0457">Lysine biosynthesis</keyword>
<dbReference type="InterPro" id="IPR036264">
    <property type="entry name" value="Bact_exopeptidase_dim_dom"/>
</dbReference>
<keyword evidence="6" id="KW-0028">Amino-acid biosynthesis</keyword>
<evidence type="ECO:0000256" key="13">
    <source>
        <dbReference type="ARBA" id="ARBA00051301"/>
    </source>
</evidence>
<evidence type="ECO:0000256" key="7">
    <source>
        <dbReference type="ARBA" id="ARBA00022723"/>
    </source>
</evidence>
<dbReference type="NCBIfam" id="NF009557">
    <property type="entry name" value="PRK13009.1"/>
    <property type="match status" value="1"/>
</dbReference>
<dbReference type="InterPro" id="IPR005941">
    <property type="entry name" value="DapE_proteobac"/>
</dbReference>
<dbReference type="GO" id="GO:0008777">
    <property type="term" value="F:acetylornithine deacetylase activity"/>
    <property type="evidence" value="ECO:0007669"/>
    <property type="project" value="TreeGrafter"/>
</dbReference>
<dbReference type="OrthoDB" id="5486471at2"/>
<comment type="catalytic activity">
    <reaction evidence="13">
        <text>N-succinyl-(2S,6S)-2,6-diaminopimelate + H2O = (2S,6S)-2,6-diaminopimelate + succinate</text>
        <dbReference type="Rhea" id="RHEA:22608"/>
        <dbReference type="ChEBI" id="CHEBI:15377"/>
        <dbReference type="ChEBI" id="CHEBI:30031"/>
        <dbReference type="ChEBI" id="CHEBI:57609"/>
        <dbReference type="ChEBI" id="CHEBI:58087"/>
        <dbReference type="EC" id="3.5.1.18"/>
    </reaction>
</comment>
<evidence type="ECO:0000259" key="15">
    <source>
        <dbReference type="Pfam" id="PF07687"/>
    </source>
</evidence>
<dbReference type="InterPro" id="IPR050072">
    <property type="entry name" value="Peptidase_M20A"/>
</dbReference>
<protein>
    <recommendedName>
        <fullName evidence="5 14">Succinyl-diaminopimelate desuccinylase</fullName>
        <ecNumber evidence="4 14">3.5.1.18</ecNumber>
    </recommendedName>
</protein>
<keyword evidence="8" id="KW-0378">Hydrolase</keyword>
<comment type="pathway">
    <text evidence="1">Amino-acid biosynthesis; L-lysine biosynthesis via DAP pathway; LL-2,6-diaminopimelate from (S)-tetrahydrodipicolinate (succinylase route): step 3/3.</text>
</comment>
<dbReference type="SUPFAM" id="SSF53187">
    <property type="entry name" value="Zn-dependent exopeptidases"/>
    <property type="match status" value="1"/>
</dbReference>
<keyword evidence="7" id="KW-0479">Metal-binding</keyword>
<evidence type="ECO:0000313" key="16">
    <source>
        <dbReference type="EMBL" id="RDU67189.1"/>
    </source>
</evidence>
<evidence type="ECO:0000256" key="4">
    <source>
        <dbReference type="ARBA" id="ARBA00011921"/>
    </source>
</evidence>
<evidence type="ECO:0000256" key="3">
    <source>
        <dbReference type="ARBA" id="ARBA00011738"/>
    </source>
</evidence>